<comment type="catalytic activity">
    <reaction evidence="4">
        <text>N-terminal L-arginyl-[protein] + L-leucyl-tRNA(Leu) = N-terminal L-leucyl-L-arginyl-[protein] + tRNA(Leu) + H(+)</text>
        <dbReference type="Rhea" id="RHEA:50416"/>
        <dbReference type="Rhea" id="RHEA-COMP:9613"/>
        <dbReference type="Rhea" id="RHEA-COMP:9622"/>
        <dbReference type="Rhea" id="RHEA-COMP:12672"/>
        <dbReference type="Rhea" id="RHEA-COMP:12673"/>
        <dbReference type="ChEBI" id="CHEBI:15378"/>
        <dbReference type="ChEBI" id="CHEBI:64719"/>
        <dbReference type="ChEBI" id="CHEBI:78442"/>
        <dbReference type="ChEBI" id="CHEBI:78494"/>
        <dbReference type="ChEBI" id="CHEBI:133044"/>
        <dbReference type="EC" id="2.3.2.6"/>
    </reaction>
</comment>
<comment type="caution">
    <text evidence="5">The sequence shown here is derived from an EMBL/GenBank/DDBJ whole genome shotgun (WGS) entry which is preliminary data.</text>
</comment>
<reference evidence="5 6" key="1">
    <citation type="submission" date="2016-09" db="EMBL/GenBank/DDBJ databases">
        <title>Genome-resolved meta-omics ties microbial dynamics to process performance in biotechnology for thiocyanate degradation.</title>
        <authorList>
            <person name="Kantor R.S."/>
            <person name="Huddy R.J."/>
            <person name="Iyer R."/>
            <person name="Thomas B.C."/>
            <person name="Brown C.T."/>
            <person name="Anantharaman K."/>
            <person name="Tringe S."/>
            <person name="Hettich R.L."/>
            <person name="Harrison S.T."/>
            <person name="Banfield J.F."/>
        </authorList>
    </citation>
    <scope>NUCLEOTIDE SEQUENCE [LARGE SCALE GENOMIC DNA]</scope>
    <source>
        <strain evidence="5">59-99</strain>
    </source>
</reference>
<proteinExistence type="inferred from homology"/>
<dbReference type="InterPro" id="IPR004616">
    <property type="entry name" value="Leu/Phe-tRNA_Trfase"/>
</dbReference>
<dbReference type="InterPro" id="IPR016181">
    <property type="entry name" value="Acyl_CoA_acyltransferase"/>
</dbReference>
<organism evidence="5 6">
    <name type="scientific">Candidatus Kapaibacterium thiocyanatum</name>
    <dbReference type="NCBI Taxonomy" id="1895771"/>
    <lineage>
        <taxon>Bacteria</taxon>
        <taxon>Pseudomonadati</taxon>
        <taxon>Candidatus Kapaibacteriota</taxon>
        <taxon>Candidatus Kapaibacteriia</taxon>
        <taxon>Candidatus Kapaibacteriales</taxon>
        <taxon>Candidatus Kapaibacteriaceae</taxon>
        <taxon>Candidatus Kapaibacterium</taxon>
    </lineage>
</organism>
<protein>
    <recommendedName>
        <fullName evidence="4">Leucyl/phenylalanyl-tRNA--protein transferase</fullName>
        <ecNumber evidence="4">2.3.2.6</ecNumber>
    </recommendedName>
    <alternativeName>
        <fullName evidence="4">L/F-transferase</fullName>
    </alternativeName>
    <alternativeName>
        <fullName evidence="4">Leucyltransferase</fullName>
    </alternativeName>
    <alternativeName>
        <fullName evidence="4">Phenyalanyltransferase</fullName>
    </alternativeName>
</protein>
<dbReference type="Proteomes" id="UP000184233">
    <property type="component" value="Unassembled WGS sequence"/>
</dbReference>
<accession>A0A1M3KUY6</accession>
<evidence type="ECO:0000256" key="3">
    <source>
        <dbReference type="ARBA" id="ARBA00023315"/>
    </source>
</evidence>
<evidence type="ECO:0000256" key="4">
    <source>
        <dbReference type="HAMAP-Rule" id="MF_00688"/>
    </source>
</evidence>
<dbReference type="EMBL" id="MKVH01000025">
    <property type="protein sequence ID" value="OJX56209.1"/>
    <property type="molecule type" value="Genomic_DNA"/>
</dbReference>
<comment type="catalytic activity">
    <reaction evidence="4">
        <text>N-terminal L-lysyl-[protein] + L-leucyl-tRNA(Leu) = N-terminal L-leucyl-L-lysyl-[protein] + tRNA(Leu) + H(+)</text>
        <dbReference type="Rhea" id="RHEA:12340"/>
        <dbReference type="Rhea" id="RHEA-COMP:9613"/>
        <dbReference type="Rhea" id="RHEA-COMP:9622"/>
        <dbReference type="Rhea" id="RHEA-COMP:12670"/>
        <dbReference type="Rhea" id="RHEA-COMP:12671"/>
        <dbReference type="ChEBI" id="CHEBI:15378"/>
        <dbReference type="ChEBI" id="CHEBI:65249"/>
        <dbReference type="ChEBI" id="CHEBI:78442"/>
        <dbReference type="ChEBI" id="CHEBI:78494"/>
        <dbReference type="ChEBI" id="CHEBI:133043"/>
        <dbReference type="EC" id="2.3.2.6"/>
    </reaction>
</comment>
<dbReference type="AlphaFoldDB" id="A0A1M3KUY6"/>
<sequence length="206" mass="23149">MRSPASSILMPDVLLVGYRNGFFPMAEERSGRIVWHRPDPRAIIPLDDVHISRSLLKTLRKRTFRITMDTAFREVITQCADRDQSWISPEIIQAYCDLHESGHAHSIESWVGEELVGGLYGVSLAGAFFGESMFSRRSDASKVAFAHLIAVLRLRGFRLLDTQYINDFTESLGAVEIPDAIYQLMLADALDTPAIFSDISETDARD</sequence>
<dbReference type="InterPro" id="IPR042203">
    <property type="entry name" value="Leu/Phe-tRNA_Trfase_C"/>
</dbReference>
<dbReference type="HAMAP" id="MF_00688">
    <property type="entry name" value="Leu_Phe_trans"/>
    <property type="match status" value="1"/>
</dbReference>
<comment type="subcellular location">
    <subcellularLocation>
        <location evidence="4">Cytoplasm</location>
    </subcellularLocation>
</comment>
<dbReference type="Pfam" id="PF03588">
    <property type="entry name" value="Leu_Phe_trans"/>
    <property type="match status" value="1"/>
</dbReference>
<evidence type="ECO:0000313" key="6">
    <source>
        <dbReference type="Proteomes" id="UP000184233"/>
    </source>
</evidence>
<keyword evidence="3 4" id="KW-0012">Acyltransferase</keyword>
<dbReference type="GO" id="GO:0030163">
    <property type="term" value="P:protein catabolic process"/>
    <property type="evidence" value="ECO:0007669"/>
    <property type="project" value="UniProtKB-UniRule"/>
</dbReference>
<dbReference type="Gene3D" id="3.40.630.70">
    <property type="entry name" value="Leucyl/phenylalanyl-tRNA-protein transferase, C-terminal domain"/>
    <property type="match status" value="1"/>
</dbReference>
<keyword evidence="1 4" id="KW-0963">Cytoplasm</keyword>
<dbReference type="SUPFAM" id="SSF55729">
    <property type="entry name" value="Acyl-CoA N-acyltransferases (Nat)"/>
    <property type="match status" value="1"/>
</dbReference>
<comment type="similarity">
    <text evidence="4">Belongs to the L/F-transferase family.</text>
</comment>
<comment type="catalytic activity">
    <reaction evidence="4">
        <text>L-phenylalanyl-tRNA(Phe) + an N-terminal L-alpha-aminoacyl-[protein] = an N-terminal L-phenylalanyl-L-alpha-aminoacyl-[protein] + tRNA(Phe)</text>
        <dbReference type="Rhea" id="RHEA:43632"/>
        <dbReference type="Rhea" id="RHEA-COMP:9668"/>
        <dbReference type="Rhea" id="RHEA-COMP:9699"/>
        <dbReference type="Rhea" id="RHEA-COMP:10636"/>
        <dbReference type="Rhea" id="RHEA-COMP:10637"/>
        <dbReference type="ChEBI" id="CHEBI:78442"/>
        <dbReference type="ChEBI" id="CHEBI:78531"/>
        <dbReference type="ChEBI" id="CHEBI:78597"/>
        <dbReference type="ChEBI" id="CHEBI:83561"/>
        <dbReference type="EC" id="2.3.2.6"/>
    </reaction>
</comment>
<evidence type="ECO:0000313" key="5">
    <source>
        <dbReference type="EMBL" id="OJX56209.1"/>
    </source>
</evidence>
<dbReference type="GO" id="GO:0005737">
    <property type="term" value="C:cytoplasm"/>
    <property type="evidence" value="ECO:0007669"/>
    <property type="project" value="UniProtKB-SubCell"/>
</dbReference>
<dbReference type="EC" id="2.3.2.6" evidence="4"/>
<name>A0A1M3KUY6_9BACT</name>
<gene>
    <name evidence="4" type="primary">aat</name>
    <name evidence="5" type="ORF">BGO89_12765</name>
</gene>
<dbReference type="NCBIfam" id="TIGR00667">
    <property type="entry name" value="aat"/>
    <property type="match status" value="1"/>
</dbReference>
<dbReference type="PANTHER" id="PTHR30098:SF2">
    <property type="entry name" value="LEUCYL_PHENYLALANYL-TRNA--PROTEIN TRANSFERASE"/>
    <property type="match status" value="1"/>
</dbReference>
<dbReference type="STRING" id="1895771.BGO89_12765"/>
<keyword evidence="2 4" id="KW-0808">Transferase</keyword>
<dbReference type="FunFam" id="3.40.630.70:FF:000001">
    <property type="entry name" value="Leucyl/phenylalanyl-tRNA--protein transferase"/>
    <property type="match status" value="1"/>
</dbReference>
<comment type="function">
    <text evidence="4">Functions in the N-end rule pathway of protein degradation where it conjugates Leu, Phe and, less efficiently, Met from aminoacyl-tRNAs to the N-termini of proteins containing an N-terminal arginine or lysine.</text>
</comment>
<evidence type="ECO:0000256" key="1">
    <source>
        <dbReference type="ARBA" id="ARBA00022490"/>
    </source>
</evidence>
<dbReference type="GO" id="GO:0008914">
    <property type="term" value="F:leucyl-tRNA--protein transferase activity"/>
    <property type="evidence" value="ECO:0007669"/>
    <property type="project" value="UniProtKB-UniRule"/>
</dbReference>
<dbReference type="PANTHER" id="PTHR30098">
    <property type="entry name" value="LEUCYL/PHENYLALANYL-TRNA--PROTEIN TRANSFERASE"/>
    <property type="match status" value="1"/>
</dbReference>
<evidence type="ECO:0000256" key="2">
    <source>
        <dbReference type="ARBA" id="ARBA00022679"/>
    </source>
</evidence>